<evidence type="ECO:0000256" key="8">
    <source>
        <dbReference type="ARBA" id="ARBA00023136"/>
    </source>
</evidence>
<keyword evidence="6 9" id="KW-1133">Transmembrane helix</keyword>
<gene>
    <name evidence="11" type="ORF">CISIN_1g0099511mg</name>
</gene>
<feature type="transmembrane region" description="Helical" evidence="9">
    <location>
        <begin position="41"/>
        <end position="60"/>
    </location>
</feature>
<proteinExistence type="predicted"/>
<dbReference type="PANTHER" id="PTHR16254:SF20">
    <property type="entry name" value="K(+) EFFLUX ANTIPORTER 5"/>
    <property type="match status" value="1"/>
</dbReference>
<dbReference type="Proteomes" id="UP000027120">
    <property type="component" value="Unassembled WGS sequence"/>
</dbReference>
<evidence type="ECO:0000256" key="7">
    <source>
        <dbReference type="ARBA" id="ARBA00023065"/>
    </source>
</evidence>
<evidence type="ECO:0000256" key="9">
    <source>
        <dbReference type="SAM" id="Phobius"/>
    </source>
</evidence>
<dbReference type="EMBL" id="KK784903">
    <property type="protein sequence ID" value="KDO65360.1"/>
    <property type="molecule type" value="Genomic_DNA"/>
</dbReference>
<dbReference type="InterPro" id="IPR038770">
    <property type="entry name" value="Na+/solute_symporter_sf"/>
</dbReference>
<dbReference type="PANTHER" id="PTHR16254">
    <property type="entry name" value="POTASSIUM/PROTON ANTIPORTER-RELATED"/>
    <property type="match status" value="1"/>
</dbReference>
<keyword evidence="3" id="KW-0050">Antiport</keyword>
<dbReference type="AlphaFoldDB" id="A0A067FGU5"/>
<feature type="transmembrane region" description="Helical" evidence="9">
    <location>
        <begin position="6"/>
        <end position="29"/>
    </location>
</feature>
<keyword evidence="7" id="KW-0406">Ion transport</keyword>
<organism evidence="11 12">
    <name type="scientific">Citrus sinensis</name>
    <name type="common">Sweet orange</name>
    <name type="synonym">Citrus aurantium var. sinensis</name>
    <dbReference type="NCBI Taxonomy" id="2711"/>
    <lineage>
        <taxon>Eukaryota</taxon>
        <taxon>Viridiplantae</taxon>
        <taxon>Streptophyta</taxon>
        <taxon>Embryophyta</taxon>
        <taxon>Tracheophyta</taxon>
        <taxon>Spermatophyta</taxon>
        <taxon>Magnoliopsida</taxon>
        <taxon>eudicotyledons</taxon>
        <taxon>Gunneridae</taxon>
        <taxon>Pentapetalae</taxon>
        <taxon>rosids</taxon>
        <taxon>malvids</taxon>
        <taxon>Sapindales</taxon>
        <taxon>Rutaceae</taxon>
        <taxon>Aurantioideae</taxon>
        <taxon>Citrus</taxon>
    </lineage>
</organism>
<keyword evidence="2" id="KW-0813">Transport</keyword>
<keyword evidence="12" id="KW-1185">Reference proteome</keyword>
<accession>A0A067FGU5</accession>
<comment type="subcellular location">
    <subcellularLocation>
        <location evidence="1">Membrane</location>
        <topology evidence="1">Multi-pass membrane protein</topology>
    </subcellularLocation>
</comment>
<evidence type="ECO:0000256" key="5">
    <source>
        <dbReference type="ARBA" id="ARBA00022729"/>
    </source>
</evidence>
<evidence type="ECO:0000256" key="2">
    <source>
        <dbReference type="ARBA" id="ARBA00022448"/>
    </source>
</evidence>
<dbReference type="GO" id="GO:0016020">
    <property type="term" value="C:membrane"/>
    <property type="evidence" value="ECO:0007669"/>
    <property type="project" value="UniProtKB-SubCell"/>
</dbReference>
<feature type="domain" description="Cation/H+ exchanger transmembrane" evidence="10">
    <location>
        <begin position="2"/>
        <end position="228"/>
    </location>
</feature>
<keyword evidence="5" id="KW-0732">Signal</keyword>
<keyword evidence="8 9" id="KW-0472">Membrane</keyword>
<evidence type="ECO:0000256" key="4">
    <source>
        <dbReference type="ARBA" id="ARBA00022692"/>
    </source>
</evidence>
<dbReference type="GO" id="GO:0015386">
    <property type="term" value="F:potassium:proton antiporter activity"/>
    <property type="evidence" value="ECO:0007669"/>
    <property type="project" value="InterPro"/>
</dbReference>
<keyword evidence="4 9" id="KW-0812">Transmembrane</keyword>
<dbReference type="InterPro" id="IPR045158">
    <property type="entry name" value="KEA4/5/6-like"/>
</dbReference>
<evidence type="ECO:0000256" key="6">
    <source>
        <dbReference type="ARBA" id="ARBA00022989"/>
    </source>
</evidence>
<evidence type="ECO:0000256" key="1">
    <source>
        <dbReference type="ARBA" id="ARBA00004141"/>
    </source>
</evidence>
<evidence type="ECO:0000259" key="10">
    <source>
        <dbReference type="Pfam" id="PF00999"/>
    </source>
</evidence>
<evidence type="ECO:0000256" key="3">
    <source>
        <dbReference type="ARBA" id="ARBA00022449"/>
    </source>
</evidence>
<feature type="non-terminal residue" evidence="11">
    <location>
        <position position="1"/>
    </location>
</feature>
<dbReference type="InterPro" id="IPR006153">
    <property type="entry name" value="Cation/H_exchanger_TM"/>
</dbReference>
<sequence length="233" mass="25246">LCGAKLSEGVFVGSFLSMSSTAVVVKFLVEQNSNNALHGQVTIGTLILQDCAVGLLFALLPVLGGNSGLLQGMVSMGKLLLVLSIYLTVTSILSWSFVPRFLKLMIQLSSQTNELYQLAAVAFCLLSAWCSDKLGLSLELGSFMAGVMISTTDFAKHTLDQVEPIRNLFAALFLSSIGMLIHVHFLWNHVDILLASVILVIIVKTAVGTIVTKLFGYSMRTSFLVSWLPKLME</sequence>
<feature type="transmembrane region" description="Helical" evidence="9">
    <location>
        <begin position="193"/>
        <end position="215"/>
    </location>
</feature>
<evidence type="ECO:0000313" key="11">
    <source>
        <dbReference type="EMBL" id="KDO65360.1"/>
    </source>
</evidence>
<feature type="transmembrane region" description="Helical" evidence="9">
    <location>
        <begin position="80"/>
        <end position="102"/>
    </location>
</feature>
<dbReference type="Gene3D" id="1.20.1530.20">
    <property type="match status" value="1"/>
</dbReference>
<dbReference type="Pfam" id="PF00999">
    <property type="entry name" value="Na_H_Exchanger"/>
    <property type="match status" value="1"/>
</dbReference>
<evidence type="ECO:0000313" key="12">
    <source>
        <dbReference type="Proteomes" id="UP000027120"/>
    </source>
</evidence>
<name>A0A067FGU5_CITSI</name>
<reference evidence="11 12" key="1">
    <citation type="submission" date="2014-04" db="EMBL/GenBank/DDBJ databases">
        <authorList>
            <consortium name="International Citrus Genome Consortium"/>
            <person name="Gmitter F."/>
            <person name="Chen C."/>
            <person name="Farmerie W."/>
            <person name="Harkins T."/>
            <person name="Desany B."/>
            <person name="Mohiuddin M."/>
            <person name="Kodira C."/>
            <person name="Borodovsky M."/>
            <person name="Lomsadze A."/>
            <person name="Burns P."/>
            <person name="Jenkins J."/>
            <person name="Prochnik S."/>
            <person name="Shu S."/>
            <person name="Chapman J."/>
            <person name="Pitluck S."/>
            <person name="Schmutz J."/>
            <person name="Rokhsar D."/>
        </authorList>
    </citation>
    <scope>NUCLEOTIDE SEQUENCE</scope>
</reference>
<feature type="transmembrane region" description="Helical" evidence="9">
    <location>
        <begin position="167"/>
        <end position="187"/>
    </location>
</feature>
<protein>
    <recommendedName>
        <fullName evidence="10">Cation/H+ exchanger transmembrane domain-containing protein</fullName>
    </recommendedName>
</protein>